<feature type="signal peptide" evidence="1">
    <location>
        <begin position="1"/>
        <end position="20"/>
    </location>
</feature>
<dbReference type="InterPro" id="IPR050490">
    <property type="entry name" value="Bact_solute-bd_prot1"/>
</dbReference>
<organism evidence="2 3">
    <name type="scientific">Lacrimispora celerecrescens</name>
    <dbReference type="NCBI Taxonomy" id="29354"/>
    <lineage>
        <taxon>Bacteria</taxon>
        <taxon>Bacillati</taxon>
        <taxon>Bacillota</taxon>
        <taxon>Clostridia</taxon>
        <taxon>Lachnospirales</taxon>
        <taxon>Lachnospiraceae</taxon>
        <taxon>Lacrimispora</taxon>
    </lineage>
</organism>
<dbReference type="PANTHER" id="PTHR43649">
    <property type="entry name" value="ARABINOSE-BINDING PROTEIN-RELATED"/>
    <property type="match status" value="1"/>
</dbReference>
<reference evidence="2 3" key="1">
    <citation type="submission" date="2014-07" db="EMBL/GenBank/DDBJ databases">
        <title>Draft genome of Clostridium celerecrescens 152B isolated from sediments associated with methane hydrate from Krishna Godavari basin.</title>
        <authorList>
            <person name="Honkalas V.S."/>
            <person name="Dabir A.P."/>
            <person name="Arora P."/>
            <person name="Dhakephalkar P.K."/>
        </authorList>
    </citation>
    <scope>NUCLEOTIDE SEQUENCE [LARGE SCALE GENOMIC DNA]</scope>
    <source>
        <strain evidence="2 3">152B</strain>
    </source>
</reference>
<evidence type="ECO:0000256" key="1">
    <source>
        <dbReference type="SAM" id="SignalP"/>
    </source>
</evidence>
<proteinExistence type="predicted"/>
<dbReference type="RefSeq" id="WP_038281224.1">
    <property type="nucleotide sequence ID" value="NZ_JPME01000014.1"/>
</dbReference>
<evidence type="ECO:0000313" key="3">
    <source>
        <dbReference type="Proteomes" id="UP000028525"/>
    </source>
</evidence>
<keyword evidence="1" id="KW-0732">Signal</keyword>
<dbReference type="InterPro" id="IPR006059">
    <property type="entry name" value="SBP"/>
</dbReference>
<dbReference type="PANTHER" id="PTHR43649:SF11">
    <property type="entry name" value="ABC TRANSPORTER SUBSTRATE-BINDING PROTEIN YESO-RELATED"/>
    <property type="match status" value="1"/>
</dbReference>
<evidence type="ECO:0000313" key="2">
    <source>
        <dbReference type="EMBL" id="KEZ89842.1"/>
    </source>
</evidence>
<dbReference type="OrthoDB" id="9764112at2"/>
<dbReference type="Proteomes" id="UP000028525">
    <property type="component" value="Unassembled WGS sequence"/>
</dbReference>
<dbReference type="Pfam" id="PF13416">
    <property type="entry name" value="SBP_bac_8"/>
    <property type="match status" value="1"/>
</dbReference>
<protein>
    <submittedName>
        <fullName evidence="2">ABC transporter substrate-binding protein</fullName>
    </submittedName>
</protein>
<sequence length="449" mass="48892">MRKRLLATSLAALIAATSLAGCGSKTEKVDTATTAAEATEAATTKADDGAKTASGDKVSLNICWWGNQTRNDVTKKAADLYMSKNPNVEIKVEFTDWGGYWDKLSAMAAGGNLPDIIQMDYSYLNQYQKSGQLANLSEFISSGIIDTSKIPASIIESGSIDGNCYALSLGSNAPLMVYDKAIVEKAGVTIPEQMTYDELYDISKTIYEKTGVKTVYDGWINMLQMTARANGSHIFDELMAGKEDSTKIHFANVEKFQKAEFSIAPDILVEKNPDNIETKPIVDETTWNDFPYSNQFISLSNAAGRELEVTMNPVLTKDSQNMYLKPSQFFSIAETSKNKEEAAKFIDWFTNSVECNEILMAERGIPVNTEVADAIKPKVDAVAQKVFDYVAKVAEIAVPIDAPDPAGKGEVEALTKSVVEAIRYGDTTADEAAASFVPEAKKILEEAAK</sequence>
<dbReference type="STRING" id="29354.IO98_11945"/>
<accession>A0A084JLK8</accession>
<dbReference type="Gene3D" id="3.40.190.10">
    <property type="entry name" value="Periplasmic binding protein-like II"/>
    <property type="match status" value="2"/>
</dbReference>
<dbReference type="EMBL" id="JPME01000014">
    <property type="protein sequence ID" value="KEZ89842.1"/>
    <property type="molecule type" value="Genomic_DNA"/>
</dbReference>
<keyword evidence="3" id="KW-1185">Reference proteome</keyword>
<dbReference type="PROSITE" id="PS51257">
    <property type="entry name" value="PROKAR_LIPOPROTEIN"/>
    <property type="match status" value="1"/>
</dbReference>
<gene>
    <name evidence="2" type="ORF">IO98_11945</name>
</gene>
<name>A0A084JLK8_9FIRM</name>
<feature type="chain" id="PRO_5039647389" evidence="1">
    <location>
        <begin position="21"/>
        <end position="449"/>
    </location>
</feature>
<dbReference type="AlphaFoldDB" id="A0A084JLK8"/>
<dbReference type="SUPFAM" id="SSF53850">
    <property type="entry name" value="Periplasmic binding protein-like II"/>
    <property type="match status" value="1"/>
</dbReference>
<comment type="caution">
    <text evidence="2">The sequence shown here is derived from an EMBL/GenBank/DDBJ whole genome shotgun (WGS) entry which is preliminary data.</text>
</comment>